<dbReference type="PANTHER" id="PTHR31346">
    <property type="entry name" value="MULTIPLE ORGANELLAR RNA EDITING FACTOR 2, CHLOROPLASTIC-RELATED-RELATED"/>
    <property type="match status" value="1"/>
</dbReference>
<organism evidence="4 5">
    <name type="scientific">Erythranthe guttata</name>
    <name type="common">Yellow monkey flower</name>
    <name type="synonym">Mimulus guttatus</name>
    <dbReference type="NCBI Taxonomy" id="4155"/>
    <lineage>
        <taxon>Eukaryota</taxon>
        <taxon>Viridiplantae</taxon>
        <taxon>Streptophyta</taxon>
        <taxon>Embryophyta</taxon>
        <taxon>Tracheophyta</taxon>
        <taxon>Spermatophyta</taxon>
        <taxon>Magnoliopsida</taxon>
        <taxon>eudicotyledons</taxon>
        <taxon>Gunneridae</taxon>
        <taxon>Pentapetalae</taxon>
        <taxon>asterids</taxon>
        <taxon>lamiids</taxon>
        <taxon>Lamiales</taxon>
        <taxon>Phrymaceae</taxon>
        <taxon>Erythranthe</taxon>
    </lineage>
</organism>
<protein>
    <recommendedName>
        <fullName evidence="3">MORF/ORRM1/DAG-like MORF domain-containing protein</fullName>
    </recommendedName>
</protein>
<feature type="compositionally biased region" description="Basic residues" evidence="2">
    <location>
        <begin position="187"/>
        <end position="196"/>
    </location>
</feature>
<feature type="domain" description="MORF/ORRM1/DAG-like MORF" evidence="3">
    <location>
        <begin position="67"/>
        <end position="158"/>
    </location>
</feature>
<evidence type="ECO:0000256" key="1">
    <source>
        <dbReference type="ARBA" id="ARBA00022946"/>
    </source>
</evidence>
<dbReference type="GO" id="GO:0005739">
    <property type="term" value="C:mitochondrion"/>
    <property type="evidence" value="ECO:0000318"/>
    <property type="project" value="GO_Central"/>
</dbReference>
<dbReference type="InterPro" id="IPR037045">
    <property type="entry name" value="S8pro/Inhibitor_I9_sf"/>
</dbReference>
<name>A0A022Q2E4_ERYGU</name>
<dbReference type="InterPro" id="IPR039206">
    <property type="entry name" value="MORF/ORRM1/DAG-like"/>
</dbReference>
<dbReference type="GO" id="GO:0080156">
    <property type="term" value="P:mitochondrial mRNA modification"/>
    <property type="evidence" value="ECO:0000318"/>
    <property type="project" value="GO_Central"/>
</dbReference>
<dbReference type="GO" id="GO:0016554">
    <property type="term" value="P:cytidine to uridine editing"/>
    <property type="evidence" value="ECO:0007669"/>
    <property type="project" value="InterPro"/>
</dbReference>
<dbReference type="OMA" id="YERWFIV"/>
<feature type="region of interest" description="Disordered" evidence="2">
    <location>
        <begin position="186"/>
        <end position="208"/>
    </location>
</feature>
<dbReference type="AlphaFoldDB" id="A0A022Q2E4"/>
<dbReference type="Pfam" id="PF21864">
    <property type="entry name" value="MORF_dom"/>
    <property type="match status" value="1"/>
</dbReference>
<dbReference type="OrthoDB" id="1913091at2759"/>
<evidence type="ECO:0000259" key="3">
    <source>
        <dbReference type="Pfam" id="PF21864"/>
    </source>
</evidence>
<dbReference type="PANTHER" id="PTHR31346:SF12">
    <property type="entry name" value="MULTIPLE ORGANELLAR RNA EDITING FACTOR 7, MITOCHONDRIAL"/>
    <property type="match status" value="1"/>
</dbReference>
<keyword evidence="1" id="KW-0809">Transit peptide</keyword>
<dbReference type="PhylomeDB" id="A0A022Q2E4"/>
<sequence length="208" mass="23948">MMRKVLSTTSNLTAALNLPISRRHAGSIFQPTRRLFFSDGEVSSDSPPQTRTSELSRVDSLIDGCDYRHWLVVMHPPENYPQREEIIQQYVATLATALGSEKAAMESIYSVSTKYYYAFSCKITENVTHRIKSLPRVKWVLPDSYLCTQESCYGGEPFVDGKVVPYEEKFHANWLSDECAERTCSTKPRRRKRTRKSRNETTTKNTKY</sequence>
<keyword evidence="5" id="KW-1185">Reference proteome</keyword>
<evidence type="ECO:0000313" key="4">
    <source>
        <dbReference type="EMBL" id="EYU21318.1"/>
    </source>
</evidence>
<dbReference type="EMBL" id="KI632223">
    <property type="protein sequence ID" value="EYU21318.1"/>
    <property type="molecule type" value="Genomic_DNA"/>
</dbReference>
<accession>A0A022Q2E4</accession>
<reference evidence="4 5" key="1">
    <citation type="journal article" date="2013" name="Proc. Natl. Acad. Sci. U.S.A.">
        <title>Fine-scale variation in meiotic recombination in Mimulus inferred from population shotgun sequencing.</title>
        <authorList>
            <person name="Hellsten U."/>
            <person name="Wright K.M."/>
            <person name="Jenkins J."/>
            <person name="Shu S."/>
            <person name="Yuan Y."/>
            <person name="Wessler S.R."/>
            <person name="Schmutz J."/>
            <person name="Willis J.H."/>
            <person name="Rokhsar D.S."/>
        </authorList>
    </citation>
    <scope>NUCLEOTIDE SEQUENCE [LARGE SCALE GENOMIC DNA]</scope>
    <source>
        <strain evidence="5">cv. DUN x IM62</strain>
    </source>
</reference>
<dbReference type="Proteomes" id="UP000030748">
    <property type="component" value="Unassembled WGS sequence"/>
</dbReference>
<dbReference type="eggNOG" id="ENOG502S1UF">
    <property type="taxonomic scope" value="Eukaryota"/>
</dbReference>
<evidence type="ECO:0000256" key="2">
    <source>
        <dbReference type="SAM" id="MobiDB-lite"/>
    </source>
</evidence>
<gene>
    <name evidence="4" type="ORF">MIMGU_mgv1a013864mg</name>
</gene>
<evidence type="ECO:0000313" key="5">
    <source>
        <dbReference type="Proteomes" id="UP000030748"/>
    </source>
</evidence>
<dbReference type="KEGG" id="egt:105976072"/>
<dbReference type="InterPro" id="IPR054059">
    <property type="entry name" value="MORF/ORRM1/DAG-like_MORF"/>
</dbReference>
<dbReference type="STRING" id="4155.A0A022Q2E4"/>
<dbReference type="Gene3D" id="3.30.70.80">
    <property type="entry name" value="Peptidase S8 propeptide/proteinase inhibitor I9"/>
    <property type="match status" value="1"/>
</dbReference>
<proteinExistence type="predicted"/>